<gene>
    <name evidence="7" type="primary">rpsK</name>
    <name evidence="10" type="ORF">A3F25_01710</name>
</gene>
<dbReference type="HAMAP" id="MF_01310">
    <property type="entry name" value="Ribosomal_uS11"/>
    <property type="match status" value="1"/>
</dbReference>
<evidence type="ECO:0000313" key="11">
    <source>
        <dbReference type="Proteomes" id="UP000177478"/>
    </source>
</evidence>
<reference evidence="10 11" key="1">
    <citation type="journal article" date="2016" name="Nat. Commun.">
        <title>Thousands of microbial genomes shed light on interconnected biogeochemical processes in an aquifer system.</title>
        <authorList>
            <person name="Anantharaman K."/>
            <person name="Brown C.T."/>
            <person name="Hug L.A."/>
            <person name="Sharon I."/>
            <person name="Castelle C.J."/>
            <person name="Probst A.J."/>
            <person name="Thomas B.C."/>
            <person name="Singh A."/>
            <person name="Wilkins M.J."/>
            <person name="Karaoz U."/>
            <person name="Brodie E.L."/>
            <person name="Williams K.H."/>
            <person name="Hubbard S.S."/>
            <person name="Banfield J.F."/>
        </authorList>
    </citation>
    <scope>NUCLEOTIDE SEQUENCE [LARGE SCALE GENOMIC DNA]</scope>
</reference>
<dbReference type="AlphaFoldDB" id="A0A1F8G3Y0"/>
<comment type="caution">
    <text evidence="10">The sequence shown here is derived from an EMBL/GenBank/DDBJ whole genome shotgun (WGS) entry which is preliminary data.</text>
</comment>
<dbReference type="SUPFAM" id="SSF53137">
    <property type="entry name" value="Translational machinery components"/>
    <property type="match status" value="1"/>
</dbReference>
<name>A0A1F8G3Y0_9BACT</name>
<dbReference type="InterPro" id="IPR036967">
    <property type="entry name" value="Ribosomal_uS11_sf"/>
</dbReference>
<dbReference type="PANTHER" id="PTHR11759">
    <property type="entry name" value="40S RIBOSOMAL PROTEIN S14/30S RIBOSOMAL PROTEIN S11"/>
    <property type="match status" value="1"/>
</dbReference>
<dbReference type="PIRSF" id="PIRSF002131">
    <property type="entry name" value="Ribosomal_S11"/>
    <property type="match status" value="1"/>
</dbReference>
<evidence type="ECO:0000256" key="3">
    <source>
        <dbReference type="ARBA" id="ARBA00022884"/>
    </source>
</evidence>
<keyword evidence="2 7" id="KW-0699">rRNA-binding</keyword>
<comment type="function">
    <text evidence="7">Located on the platform of the 30S subunit, it bridges several disparate RNA helices of the 16S rRNA. Forms part of the Shine-Dalgarno cleft in the 70S ribosome.</text>
</comment>
<sequence length="147" mass="15282">MGKKKIVTKTETTPTDSTDVAKTGTGKKKQHQAVLKGQAHITSSYNNTIVSISDADGNVIAWTSAGSLGFKGARKSTPYAATMVAKEVGEKAKRVGMVDLAISVSGIGPGREAAIRALIGAGFNVNSIVDNTPVAHNGVRPPKPRRV</sequence>
<dbReference type="InterPro" id="IPR019981">
    <property type="entry name" value="Ribosomal_uS11_bac-type"/>
</dbReference>
<dbReference type="Pfam" id="PF00411">
    <property type="entry name" value="Ribosomal_S11"/>
    <property type="match status" value="1"/>
</dbReference>
<dbReference type="NCBIfam" id="TIGR03632">
    <property type="entry name" value="uS11_bact"/>
    <property type="match status" value="1"/>
</dbReference>
<comment type="similarity">
    <text evidence="1 7 8">Belongs to the universal ribosomal protein uS11 family.</text>
</comment>
<evidence type="ECO:0000256" key="8">
    <source>
        <dbReference type="RuleBase" id="RU003629"/>
    </source>
</evidence>
<dbReference type="InterPro" id="IPR001971">
    <property type="entry name" value="Ribosomal_uS11"/>
</dbReference>
<proteinExistence type="inferred from homology"/>
<keyword evidence="3 7" id="KW-0694">RNA-binding</keyword>
<dbReference type="GO" id="GO:0006412">
    <property type="term" value="P:translation"/>
    <property type="evidence" value="ECO:0007669"/>
    <property type="project" value="UniProtKB-UniRule"/>
</dbReference>
<evidence type="ECO:0000256" key="5">
    <source>
        <dbReference type="ARBA" id="ARBA00023274"/>
    </source>
</evidence>
<dbReference type="GO" id="GO:0005840">
    <property type="term" value="C:ribosome"/>
    <property type="evidence" value="ECO:0007669"/>
    <property type="project" value="UniProtKB-KW"/>
</dbReference>
<evidence type="ECO:0000313" key="10">
    <source>
        <dbReference type="EMBL" id="OGN20035.1"/>
    </source>
</evidence>
<evidence type="ECO:0000256" key="6">
    <source>
        <dbReference type="ARBA" id="ARBA00035160"/>
    </source>
</evidence>
<evidence type="ECO:0000256" key="2">
    <source>
        <dbReference type="ARBA" id="ARBA00022730"/>
    </source>
</evidence>
<evidence type="ECO:0000256" key="7">
    <source>
        <dbReference type="HAMAP-Rule" id="MF_01310"/>
    </source>
</evidence>
<feature type="compositionally biased region" description="Low complexity" evidence="9">
    <location>
        <begin position="9"/>
        <end position="18"/>
    </location>
</feature>
<keyword evidence="5 7" id="KW-0687">Ribonucleoprotein</keyword>
<dbReference type="GO" id="GO:1990904">
    <property type="term" value="C:ribonucleoprotein complex"/>
    <property type="evidence" value="ECO:0007669"/>
    <property type="project" value="UniProtKB-KW"/>
</dbReference>
<feature type="region of interest" description="Disordered" evidence="9">
    <location>
        <begin position="1"/>
        <end position="30"/>
    </location>
</feature>
<organism evidence="10 11">
    <name type="scientific">Candidatus Yanofskybacteria bacterium RIFCSPHIGHO2_12_FULL_45_19b</name>
    <dbReference type="NCBI Taxonomy" id="1802689"/>
    <lineage>
        <taxon>Bacteria</taxon>
        <taxon>Candidatus Yanofskyibacteriota</taxon>
    </lineage>
</organism>
<dbReference type="Gene3D" id="3.30.420.80">
    <property type="entry name" value="Ribosomal protein S11"/>
    <property type="match status" value="1"/>
</dbReference>
<evidence type="ECO:0000256" key="4">
    <source>
        <dbReference type="ARBA" id="ARBA00022980"/>
    </source>
</evidence>
<dbReference type="InterPro" id="IPR018102">
    <property type="entry name" value="Ribosomal_uS11_CS"/>
</dbReference>
<evidence type="ECO:0000256" key="9">
    <source>
        <dbReference type="SAM" id="MobiDB-lite"/>
    </source>
</evidence>
<dbReference type="NCBIfam" id="NF003698">
    <property type="entry name" value="PRK05309.1"/>
    <property type="match status" value="1"/>
</dbReference>
<keyword evidence="4 7" id="KW-0689">Ribosomal protein</keyword>
<dbReference type="Proteomes" id="UP000177478">
    <property type="component" value="Unassembled WGS sequence"/>
</dbReference>
<dbReference type="EMBL" id="MGKD01000009">
    <property type="protein sequence ID" value="OGN20035.1"/>
    <property type="molecule type" value="Genomic_DNA"/>
</dbReference>
<dbReference type="STRING" id="1802689.A3F25_01710"/>
<comment type="subunit">
    <text evidence="7">Part of the 30S ribosomal subunit. Interacts with proteins S7 and S18. Binds to IF-3.</text>
</comment>
<accession>A0A1F8G3Y0</accession>
<protein>
    <recommendedName>
        <fullName evidence="6 7">Small ribosomal subunit protein uS11</fullName>
    </recommendedName>
</protein>
<evidence type="ECO:0000256" key="1">
    <source>
        <dbReference type="ARBA" id="ARBA00006194"/>
    </source>
</evidence>
<dbReference type="GO" id="GO:0019843">
    <property type="term" value="F:rRNA binding"/>
    <property type="evidence" value="ECO:0007669"/>
    <property type="project" value="UniProtKB-UniRule"/>
</dbReference>
<dbReference type="GO" id="GO:0003735">
    <property type="term" value="F:structural constituent of ribosome"/>
    <property type="evidence" value="ECO:0007669"/>
    <property type="project" value="InterPro"/>
</dbReference>
<dbReference type="PROSITE" id="PS00054">
    <property type="entry name" value="RIBOSOMAL_S11"/>
    <property type="match status" value="1"/>
</dbReference>